<dbReference type="AlphaFoldDB" id="A0A1B6HVF6"/>
<feature type="region of interest" description="Disordered" evidence="2">
    <location>
        <begin position="60"/>
        <end position="86"/>
    </location>
</feature>
<reference evidence="4" key="1">
    <citation type="submission" date="2015-11" db="EMBL/GenBank/DDBJ databases">
        <title>De novo transcriptome assembly of four potential Pierce s Disease insect vectors from Arizona vineyards.</title>
        <authorList>
            <person name="Tassone E.E."/>
        </authorList>
    </citation>
    <scope>NUCLEOTIDE SEQUENCE</scope>
</reference>
<keyword evidence="1" id="KW-0175">Coiled coil</keyword>
<accession>A0A1B6HVF6</accession>
<dbReference type="PANTHER" id="PTHR47080">
    <property type="entry name" value="CHROMOSOME 16 OPEN READING FRAME 96"/>
    <property type="match status" value="1"/>
</dbReference>
<dbReference type="InterPro" id="IPR032013">
    <property type="entry name" value="DUF4795"/>
</dbReference>
<feature type="coiled-coil region" evidence="1">
    <location>
        <begin position="93"/>
        <end position="156"/>
    </location>
</feature>
<dbReference type="EMBL" id="GECU01029101">
    <property type="protein sequence ID" value="JAS78605.1"/>
    <property type="molecule type" value="Transcribed_RNA"/>
</dbReference>
<feature type="domain" description="DUF4795" evidence="3">
    <location>
        <begin position="239"/>
        <end position="366"/>
    </location>
</feature>
<dbReference type="Pfam" id="PF16043">
    <property type="entry name" value="DUF4795"/>
    <property type="match status" value="1"/>
</dbReference>
<organism evidence="4">
    <name type="scientific">Homalodisca liturata</name>
    <dbReference type="NCBI Taxonomy" id="320908"/>
    <lineage>
        <taxon>Eukaryota</taxon>
        <taxon>Metazoa</taxon>
        <taxon>Ecdysozoa</taxon>
        <taxon>Arthropoda</taxon>
        <taxon>Hexapoda</taxon>
        <taxon>Insecta</taxon>
        <taxon>Pterygota</taxon>
        <taxon>Neoptera</taxon>
        <taxon>Paraneoptera</taxon>
        <taxon>Hemiptera</taxon>
        <taxon>Auchenorrhyncha</taxon>
        <taxon>Membracoidea</taxon>
        <taxon>Cicadellidae</taxon>
        <taxon>Cicadellinae</taxon>
        <taxon>Proconiini</taxon>
        <taxon>Homalodisca</taxon>
    </lineage>
</organism>
<evidence type="ECO:0000259" key="3">
    <source>
        <dbReference type="Pfam" id="PF16043"/>
    </source>
</evidence>
<protein>
    <recommendedName>
        <fullName evidence="3">DUF4795 domain-containing protein</fullName>
    </recommendedName>
</protein>
<evidence type="ECO:0000256" key="1">
    <source>
        <dbReference type="SAM" id="Coils"/>
    </source>
</evidence>
<proteinExistence type="predicted"/>
<name>A0A1B6HVF6_9HEMI</name>
<evidence type="ECO:0000313" key="4">
    <source>
        <dbReference type="EMBL" id="JAS78605.1"/>
    </source>
</evidence>
<gene>
    <name evidence="4" type="ORF">g.17041</name>
</gene>
<sequence length="369" mass="41806">MDLQFQMNQLVSLAIGTPEVGAVNFNLLQRFLLEMLKMTDLDSATVTFSAEEVAKLGENTLKPVSKGGDKTDEEVTPPKKPGFHQCPIDPQKVDQLLEDLTQVKFDLEDLTSKVKTMEGATETVPFQEMRNSLSQVDGLQERLKKLEDMLESLKDLGTVEDKGTVGQRLDFLETTLSGHDEQLTNINGTLEEKLPYITEQFEELHQEMGLLNEKVNVKNVSAFDQRSVQERRVSSTPDQTTSSINNIIARLSSVQHDLDNLTMVTTNLTEEQDQRQMMIDTLSEQIEVLKVAKADKTNVEDILASKADMSQVHRKVSHDHFEIKIEGLSAKMDDAFNRLDVHEDMWQEEVELLKADIENKMDKTEFSFT</sequence>
<evidence type="ECO:0000256" key="2">
    <source>
        <dbReference type="SAM" id="MobiDB-lite"/>
    </source>
</evidence>
<dbReference type="Gene3D" id="1.10.287.1490">
    <property type="match status" value="1"/>
</dbReference>
<dbReference type="PANTHER" id="PTHR47080:SF1">
    <property type="entry name" value="CHROMOSOME 16 OPEN READING FRAME 96"/>
    <property type="match status" value="1"/>
</dbReference>